<evidence type="ECO:0008006" key="4">
    <source>
        <dbReference type="Google" id="ProtNLM"/>
    </source>
</evidence>
<name>A0A1I7JUE1_9BURK</name>
<dbReference type="Proteomes" id="UP000199391">
    <property type="component" value="Unassembled WGS sequence"/>
</dbReference>
<protein>
    <recommendedName>
        <fullName evidence="4">Gel scht</fullName>
    </recommendedName>
</protein>
<feature type="signal peptide" evidence="1">
    <location>
        <begin position="1"/>
        <end position="26"/>
    </location>
</feature>
<dbReference type="RefSeq" id="WP_093556410.1">
    <property type="nucleotide sequence ID" value="NZ_FPBO01000013.1"/>
</dbReference>
<organism evidence="2 3">
    <name type="scientific">Pseudoduganella namucuonensis</name>
    <dbReference type="NCBI Taxonomy" id="1035707"/>
    <lineage>
        <taxon>Bacteria</taxon>
        <taxon>Pseudomonadati</taxon>
        <taxon>Pseudomonadota</taxon>
        <taxon>Betaproteobacteria</taxon>
        <taxon>Burkholderiales</taxon>
        <taxon>Oxalobacteraceae</taxon>
        <taxon>Telluria group</taxon>
        <taxon>Pseudoduganella</taxon>
    </lineage>
</organism>
<keyword evidence="1" id="KW-0732">Signal</keyword>
<proteinExistence type="predicted"/>
<evidence type="ECO:0000313" key="3">
    <source>
        <dbReference type="Proteomes" id="UP000199391"/>
    </source>
</evidence>
<reference evidence="3" key="1">
    <citation type="submission" date="2016-10" db="EMBL/GenBank/DDBJ databases">
        <authorList>
            <person name="Varghese N."/>
            <person name="Submissions S."/>
        </authorList>
    </citation>
    <scope>NUCLEOTIDE SEQUENCE [LARGE SCALE GENOMIC DNA]</scope>
    <source>
        <strain evidence="3">CGMCC 1.11014</strain>
    </source>
</reference>
<gene>
    <name evidence="2" type="ORF">SAMN05216552_101323</name>
</gene>
<keyword evidence="3" id="KW-1185">Reference proteome</keyword>
<dbReference type="EMBL" id="FPBO01000013">
    <property type="protein sequence ID" value="SFU88821.1"/>
    <property type="molecule type" value="Genomic_DNA"/>
</dbReference>
<dbReference type="AlphaFoldDB" id="A0A1I7JUE1"/>
<dbReference type="OrthoDB" id="8703552at2"/>
<evidence type="ECO:0000256" key="1">
    <source>
        <dbReference type="SAM" id="SignalP"/>
    </source>
</evidence>
<accession>A0A1I7JUE1</accession>
<sequence length="139" mass="14993">MNPARIAAHFALTATVALAALSTAHAAPQVVGDDADSVQIKAKSGYKVAPNEFDDYAYSYRLDDGRVIKFSQRVTTFHAQLKGEPKTQIFERAPGVFVTARGTRIEFRDAGETVAITNLERLPMAVAMPATGKVDLAAR</sequence>
<evidence type="ECO:0000313" key="2">
    <source>
        <dbReference type="EMBL" id="SFU88821.1"/>
    </source>
</evidence>
<dbReference type="STRING" id="1035707.SAMN05216552_101323"/>
<feature type="chain" id="PRO_5011751593" description="Gel scht" evidence="1">
    <location>
        <begin position="27"/>
        <end position="139"/>
    </location>
</feature>